<organism evidence="1 3">
    <name type="scientific">Jeotgalicoccus coquinae</name>
    <dbReference type="NCBI Taxonomy" id="709509"/>
    <lineage>
        <taxon>Bacteria</taxon>
        <taxon>Bacillati</taxon>
        <taxon>Bacillota</taxon>
        <taxon>Bacilli</taxon>
        <taxon>Bacillales</taxon>
        <taxon>Staphylococcaceae</taxon>
        <taxon>Jeotgalicoccus</taxon>
    </lineage>
</organism>
<gene>
    <name evidence="2" type="ORF">HNR41_000590</name>
    <name evidence="1" type="ORF">JEOCOQ751_02243</name>
</gene>
<dbReference type="InterPro" id="IPR029058">
    <property type="entry name" value="AB_hydrolase_fold"/>
</dbReference>
<reference evidence="1 3" key="1">
    <citation type="submission" date="2020-07" db="EMBL/GenBank/DDBJ databases">
        <authorList>
            <person name="Criscuolo A."/>
        </authorList>
    </citation>
    <scope>NUCLEOTIDE SEQUENCE [LARGE SCALE GENOMIC DNA]</scope>
    <source>
        <strain evidence="1">CIP111751</strain>
    </source>
</reference>
<name>A0A6V7RTB6_9STAP</name>
<evidence type="ECO:0000313" key="3">
    <source>
        <dbReference type="Proteomes" id="UP000534001"/>
    </source>
</evidence>
<dbReference type="AlphaFoldDB" id="A0A6V7RTB6"/>
<evidence type="ECO:0008006" key="5">
    <source>
        <dbReference type="Google" id="ProtNLM"/>
    </source>
</evidence>
<dbReference type="EMBL" id="CAJEWA010000009">
    <property type="protein sequence ID" value="CAD2081936.1"/>
    <property type="molecule type" value="Genomic_DNA"/>
</dbReference>
<evidence type="ECO:0000313" key="4">
    <source>
        <dbReference type="Proteomes" id="UP000545588"/>
    </source>
</evidence>
<accession>A0A6V7RTB6</accession>
<evidence type="ECO:0000313" key="1">
    <source>
        <dbReference type="EMBL" id="CAD2081936.1"/>
    </source>
</evidence>
<proteinExistence type="predicted"/>
<protein>
    <recommendedName>
        <fullName evidence="5">Accessory Sec system protein Asp2</fullName>
    </recommendedName>
</protein>
<dbReference type="Proteomes" id="UP000545588">
    <property type="component" value="Unassembled WGS sequence"/>
</dbReference>
<evidence type="ECO:0000313" key="2">
    <source>
        <dbReference type="EMBL" id="MBB6422664.1"/>
    </source>
</evidence>
<dbReference type="Gene3D" id="3.40.50.1820">
    <property type="entry name" value="alpha/beta hydrolase"/>
    <property type="match status" value="1"/>
</dbReference>
<dbReference type="Proteomes" id="UP000534001">
    <property type="component" value="Unassembled WGS sequence"/>
</dbReference>
<dbReference type="RefSeq" id="WP_184281599.1">
    <property type="nucleotide sequence ID" value="NZ_BMCO01000001.1"/>
</dbReference>
<keyword evidence="4" id="KW-1185">Reference proteome</keyword>
<dbReference type="SUPFAM" id="SSF53474">
    <property type="entry name" value="alpha/beta-Hydrolases"/>
    <property type="match status" value="1"/>
</dbReference>
<sequence length="320" mass="37305">MLTPKNYRLINPSEQNINEDVRLIVYDNDTSSFIVKEIIKSGEALELDEKLFHGNWDYKYKFQILREDKWVDHGRYTRILPEQISEDGIKYLLYPNQESEKLVVIFQAINTKQSYNYIKTLKEFNVNKLFIKDDYGLDELTKSSYYLGVKKDLSIAKYTQKLISDVVSHLNIKKENLIFAGSSKGGYAALYHGYTFGAGNIIPGGPQIMLGDYLYQTNPASIRFEIFQSIVGDFTEENKEWANDQLYDVLKNSTEPYPNTKIHIGLKEPHYKEHVAFFEDWVKNLNIQNVEIAGEDYTTHEELAEFYPIFLNNEVKRLVK</sequence>
<dbReference type="EMBL" id="JACHFF010000001">
    <property type="protein sequence ID" value="MBB6422664.1"/>
    <property type="molecule type" value="Genomic_DNA"/>
</dbReference>
<reference evidence="2 4" key="2">
    <citation type="submission" date="2020-08" db="EMBL/GenBank/DDBJ databases">
        <title>Genomic Encyclopedia of Type Strains, Phase IV (KMG-IV): sequencing the most valuable type-strain genomes for metagenomic binning, comparative biology and taxonomic classification.</title>
        <authorList>
            <person name="Goeker M."/>
        </authorList>
    </citation>
    <scope>NUCLEOTIDE SEQUENCE [LARGE SCALE GENOMIC DNA]</scope>
    <source>
        <strain evidence="2 4">DSM 22419</strain>
    </source>
</reference>
<comment type="caution">
    <text evidence="1">The sequence shown here is derived from an EMBL/GenBank/DDBJ whole genome shotgun (WGS) entry which is preliminary data.</text>
</comment>